<organism evidence="1">
    <name type="scientific">Arundo donax</name>
    <name type="common">Giant reed</name>
    <name type="synonym">Donax arundinaceus</name>
    <dbReference type="NCBI Taxonomy" id="35708"/>
    <lineage>
        <taxon>Eukaryota</taxon>
        <taxon>Viridiplantae</taxon>
        <taxon>Streptophyta</taxon>
        <taxon>Embryophyta</taxon>
        <taxon>Tracheophyta</taxon>
        <taxon>Spermatophyta</taxon>
        <taxon>Magnoliopsida</taxon>
        <taxon>Liliopsida</taxon>
        <taxon>Poales</taxon>
        <taxon>Poaceae</taxon>
        <taxon>PACMAD clade</taxon>
        <taxon>Arundinoideae</taxon>
        <taxon>Arundineae</taxon>
        <taxon>Arundo</taxon>
    </lineage>
</organism>
<reference evidence="1" key="1">
    <citation type="submission" date="2014-09" db="EMBL/GenBank/DDBJ databases">
        <authorList>
            <person name="Magalhaes I.L.F."/>
            <person name="Oliveira U."/>
            <person name="Santos F.R."/>
            <person name="Vidigal T.H.D.A."/>
            <person name="Brescovit A.D."/>
            <person name="Santos A.J."/>
        </authorList>
    </citation>
    <scope>NUCLEOTIDE SEQUENCE</scope>
    <source>
        <tissue evidence="1">Shoot tissue taken approximately 20 cm above the soil surface</tissue>
    </source>
</reference>
<sequence length="38" mass="4205">MKRRGRPPGTKDAGLPGLEDLWTKVLVWRSGGSQPMEP</sequence>
<proteinExistence type="predicted"/>
<dbReference type="AlphaFoldDB" id="A0A0A9B2X3"/>
<protein>
    <submittedName>
        <fullName evidence="1">Uncharacterized protein</fullName>
    </submittedName>
</protein>
<reference evidence="1" key="2">
    <citation type="journal article" date="2015" name="Data Brief">
        <title>Shoot transcriptome of the giant reed, Arundo donax.</title>
        <authorList>
            <person name="Barrero R.A."/>
            <person name="Guerrero F.D."/>
            <person name="Moolhuijzen P."/>
            <person name="Goolsby J.A."/>
            <person name="Tidwell J."/>
            <person name="Bellgard S.E."/>
            <person name="Bellgard M.I."/>
        </authorList>
    </citation>
    <scope>NUCLEOTIDE SEQUENCE</scope>
    <source>
        <tissue evidence="1">Shoot tissue taken approximately 20 cm above the soil surface</tissue>
    </source>
</reference>
<name>A0A0A9B2X3_ARUDO</name>
<dbReference type="EMBL" id="GBRH01239531">
    <property type="protein sequence ID" value="JAD58364.1"/>
    <property type="molecule type" value="Transcribed_RNA"/>
</dbReference>
<accession>A0A0A9B2X3</accession>
<evidence type="ECO:0000313" key="1">
    <source>
        <dbReference type="EMBL" id="JAD58364.1"/>
    </source>
</evidence>